<name>A0A5N0V805_9PSEU</name>
<dbReference type="RefSeq" id="WP_144746035.1">
    <property type="nucleotide sequence ID" value="NZ_VMNW02000016.1"/>
</dbReference>
<dbReference type="InterPro" id="IPR027477">
    <property type="entry name" value="Succ_DH/fumarate_Rdtase_cat_sf"/>
</dbReference>
<proteinExistence type="predicted"/>
<dbReference type="InterPro" id="IPR050315">
    <property type="entry name" value="FAD-oxidoreductase_2"/>
</dbReference>
<dbReference type="EMBL" id="VMNW02000016">
    <property type="protein sequence ID" value="KAA9161608.1"/>
    <property type="molecule type" value="Genomic_DNA"/>
</dbReference>
<dbReference type="AlphaFoldDB" id="A0A5N0V805"/>
<dbReference type="InterPro" id="IPR036188">
    <property type="entry name" value="FAD/NAD-bd_sf"/>
</dbReference>
<evidence type="ECO:0000256" key="2">
    <source>
        <dbReference type="ARBA" id="ARBA00022630"/>
    </source>
</evidence>
<reference evidence="6" key="1">
    <citation type="submission" date="2019-09" db="EMBL/GenBank/DDBJ databases">
        <authorList>
            <person name="Teo W.F.A."/>
            <person name="Duangmal K."/>
        </authorList>
    </citation>
    <scope>NUCLEOTIDE SEQUENCE [LARGE SCALE GENOMIC DNA]</scope>
    <source>
        <strain evidence="6">K81G1</strain>
    </source>
</reference>
<accession>A0A5N0V805</accession>
<evidence type="ECO:0000259" key="5">
    <source>
        <dbReference type="Pfam" id="PF00890"/>
    </source>
</evidence>
<comment type="caution">
    <text evidence="6">The sequence shown here is derived from an EMBL/GenBank/DDBJ whole genome shotgun (WGS) entry which is preliminary data.</text>
</comment>
<keyword evidence="7" id="KW-1185">Reference proteome</keyword>
<dbReference type="PANTHER" id="PTHR43400:SF10">
    <property type="entry name" value="3-OXOSTEROID 1-DEHYDROGENASE"/>
    <property type="match status" value="1"/>
</dbReference>
<sequence length="459" mass="47547">MTDVDLVVAGAGGGLAGALRAAQLGARVLVVEANEHYLRGNNTSMSTAMIPGAGSRWQREAGIDDSPPKFLGDIAAKTHGDYAKPVAEALAGVSAELVEWLADHAGLPIELPTDFHYPGHSAQRVHSIPGRHGSRLLRYLADAVARESRIDVLVPGKVTAARRDGDGLLVTVSYPDGGDEEISTGSLLLATNGYGANRELVTEYLPEIADAGYHGSEYSTGDALRIGASFGAATSYLDAYQGHAGLSAEARTLVTWTVVMHGGFVTTVDGRRFGDETTGYSEYAAVLAAQPGSAGWLIYDERIHKASLAFGDYVDVVESGAVRHGGSVENLAAAIGVPAKALEVELAEATAVARGEQAKDRFGRTRFEQPLTGPLYAVRILPALFHTQGGLNVDGDARVLDSANRPIPGLYAAGGSAVSISGHGAAGYLAGNGLLPALGLAYLAATHSAATLPTVKGKS</sequence>
<dbReference type="PANTHER" id="PTHR43400">
    <property type="entry name" value="FUMARATE REDUCTASE"/>
    <property type="match status" value="1"/>
</dbReference>
<dbReference type="Gene3D" id="3.90.700.10">
    <property type="entry name" value="Succinate dehydrogenase/fumarate reductase flavoprotein, catalytic domain"/>
    <property type="match status" value="1"/>
</dbReference>
<dbReference type="OrthoDB" id="9813348at2"/>
<evidence type="ECO:0000313" key="6">
    <source>
        <dbReference type="EMBL" id="KAA9161608.1"/>
    </source>
</evidence>
<protein>
    <submittedName>
        <fullName evidence="6">FAD-binding protein</fullName>
    </submittedName>
</protein>
<dbReference type="GO" id="GO:0008202">
    <property type="term" value="P:steroid metabolic process"/>
    <property type="evidence" value="ECO:0007669"/>
    <property type="project" value="UniProtKB-ARBA"/>
</dbReference>
<evidence type="ECO:0000256" key="1">
    <source>
        <dbReference type="ARBA" id="ARBA00001974"/>
    </source>
</evidence>
<dbReference type="Pfam" id="PF00890">
    <property type="entry name" value="FAD_binding_2"/>
    <property type="match status" value="1"/>
</dbReference>
<dbReference type="Proteomes" id="UP000319769">
    <property type="component" value="Unassembled WGS sequence"/>
</dbReference>
<keyword evidence="2" id="KW-0285">Flavoprotein</keyword>
<evidence type="ECO:0000256" key="4">
    <source>
        <dbReference type="ARBA" id="ARBA00023002"/>
    </source>
</evidence>
<dbReference type="GO" id="GO:0033765">
    <property type="term" value="F:steroid dehydrogenase activity, acting on the CH-CH group of donors"/>
    <property type="evidence" value="ECO:0007669"/>
    <property type="project" value="UniProtKB-ARBA"/>
</dbReference>
<dbReference type="SUPFAM" id="SSF56425">
    <property type="entry name" value="Succinate dehydrogenase/fumarate reductase flavoprotein, catalytic domain"/>
    <property type="match status" value="1"/>
</dbReference>
<keyword evidence="3" id="KW-0274">FAD</keyword>
<keyword evidence="4" id="KW-0560">Oxidoreductase</keyword>
<feature type="domain" description="FAD-dependent oxidoreductase 2 FAD-binding" evidence="5">
    <location>
        <begin position="5"/>
        <end position="434"/>
    </location>
</feature>
<comment type="cofactor">
    <cofactor evidence="1">
        <name>FAD</name>
        <dbReference type="ChEBI" id="CHEBI:57692"/>
    </cofactor>
</comment>
<dbReference type="InterPro" id="IPR003953">
    <property type="entry name" value="FAD-dep_OxRdtase_2_FAD-bd"/>
</dbReference>
<evidence type="ECO:0000256" key="3">
    <source>
        <dbReference type="ARBA" id="ARBA00022827"/>
    </source>
</evidence>
<organism evidence="6 7">
    <name type="scientific">Amycolatopsis acidicola</name>
    <dbReference type="NCBI Taxonomy" id="2596893"/>
    <lineage>
        <taxon>Bacteria</taxon>
        <taxon>Bacillati</taxon>
        <taxon>Actinomycetota</taxon>
        <taxon>Actinomycetes</taxon>
        <taxon>Pseudonocardiales</taxon>
        <taxon>Pseudonocardiaceae</taxon>
        <taxon>Amycolatopsis</taxon>
    </lineage>
</organism>
<dbReference type="Gene3D" id="3.50.50.60">
    <property type="entry name" value="FAD/NAD(P)-binding domain"/>
    <property type="match status" value="1"/>
</dbReference>
<gene>
    <name evidence="6" type="ORF">FPZ12_013955</name>
</gene>
<evidence type="ECO:0000313" key="7">
    <source>
        <dbReference type="Proteomes" id="UP000319769"/>
    </source>
</evidence>
<dbReference type="SUPFAM" id="SSF51905">
    <property type="entry name" value="FAD/NAD(P)-binding domain"/>
    <property type="match status" value="1"/>
</dbReference>